<sequence>MVMSIATKIAMQMACKLGGELWAVEIPLKSLMVVGIDVCKDEFNKGMVVVGFVASINPGITRCFYNYPSIFSNYCLWFS</sequence>
<organism evidence="2 3">
    <name type="scientific">Gulo gulo</name>
    <name type="common">Wolverine</name>
    <name type="synonym">Gluton</name>
    <dbReference type="NCBI Taxonomy" id="48420"/>
    <lineage>
        <taxon>Eukaryota</taxon>
        <taxon>Metazoa</taxon>
        <taxon>Chordata</taxon>
        <taxon>Craniata</taxon>
        <taxon>Vertebrata</taxon>
        <taxon>Euteleostomi</taxon>
        <taxon>Mammalia</taxon>
        <taxon>Eutheria</taxon>
        <taxon>Laurasiatheria</taxon>
        <taxon>Carnivora</taxon>
        <taxon>Caniformia</taxon>
        <taxon>Musteloidea</taxon>
        <taxon>Mustelidae</taxon>
        <taxon>Guloninae</taxon>
        <taxon>Gulo</taxon>
    </lineage>
</organism>
<keyword evidence="3" id="KW-1185">Reference proteome</keyword>
<gene>
    <name evidence="2" type="ORF">BN2614_LOCUS3</name>
</gene>
<evidence type="ECO:0000259" key="1">
    <source>
        <dbReference type="Pfam" id="PF02171"/>
    </source>
</evidence>
<dbReference type="AlphaFoldDB" id="A0A9X9QAN3"/>
<dbReference type="InterPro" id="IPR003165">
    <property type="entry name" value="Piwi"/>
</dbReference>
<name>A0A9X9QAN3_GULGU</name>
<reference evidence="2 3" key="1">
    <citation type="submission" date="2018-10" db="EMBL/GenBank/DDBJ databases">
        <authorList>
            <person name="Ekblom R."/>
            <person name="Jareborg N."/>
        </authorList>
    </citation>
    <scope>NUCLEOTIDE SEQUENCE [LARGE SCALE GENOMIC DNA]</scope>
    <source>
        <tissue evidence="2">Muscle</tissue>
    </source>
</reference>
<dbReference type="EMBL" id="CYRY02046642">
    <property type="protein sequence ID" value="VCX42398.1"/>
    <property type="molecule type" value="Genomic_DNA"/>
</dbReference>
<dbReference type="SUPFAM" id="SSF53098">
    <property type="entry name" value="Ribonuclease H-like"/>
    <property type="match status" value="1"/>
</dbReference>
<comment type="caution">
    <text evidence="2">The sequence shown here is derived from an EMBL/GenBank/DDBJ whole genome shotgun (WGS) entry which is preliminary data.</text>
</comment>
<evidence type="ECO:0000313" key="2">
    <source>
        <dbReference type="EMBL" id="VCX42398.1"/>
    </source>
</evidence>
<evidence type="ECO:0000313" key="3">
    <source>
        <dbReference type="Proteomes" id="UP000269945"/>
    </source>
</evidence>
<feature type="domain" description="Piwi" evidence="1">
    <location>
        <begin position="3"/>
        <end position="66"/>
    </location>
</feature>
<protein>
    <recommendedName>
        <fullName evidence="1">Piwi domain-containing protein</fullName>
    </recommendedName>
</protein>
<dbReference type="InterPro" id="IPR012337">
    <property type="entry name" value="RNaseH-like_sf"/>
</dbReference>
<accession>A0A9X9QAN3</accession>
<dbReference type="Pfam" id="PF02171">
    <property type="entry name" value="Piwi"/>
    <property type="match status" value="1"/>
</dbReference>
<proteinExistence type="predicted"/>
<dbReference type="GO" id="GO:0003676">
    <property type="term" value="F:nucleic acid binding"/>
    <property type="evidence" value="ECO:0007669"/>
    <property type="project" value="InterPro"/>
</dbReference>
<dbReference type="Proteomes" id="UP000269945">
    <property type="component" value="Unassembled WGS sequence"/>
</dbReference>